<dbReference type="InterPro" id="IPR036388">
    <property type="entry name" value="WH-like_DNA-bd_sf"/>
</dbReference>
<keyword evidence="1" id="KW-0805">Transcription regulation</keyword>
<accession>L1MG14</accession>
<dbReference type="GO" id="GO:0003677">
    <property type="term" value="F:DNA binding"/>
    <property type="evidence" value="ECO:0007669"/>
    <property type="project" value="UniProtKB-KW"/>
</dbReference>
<evidence type="ECO:0000256" key="2">
    <source>
        <dbReference type="ARBA" id="ARBA00023125"/>
    </source>
</evidence>
<keyword evidence="2" id="KW-0238">DNA-binding</keyword>
<dbReference type="HOGENOM" id="CLU_111585_2_3_11"/>
<keyword evidence="6" id="KW-1185">Reference proteome</keyword>
<dbReference type="PATRIC" id="fig|1035195.3.peg.1431"/>
<evidence type="ECO:0000256" key="3">
    <source>
        <dbReference type="ARBA" id="ARBA00023163"/>
    </source>
</evidence>
<dbReference type="STRING" id="1035195.HMPREF9997_01589"/>
<dbReference type="AlphaFoldDB" id="L1MG14"/>
<dbReference type="Pfam" id="PF01638">
    <property type="entry name" value="HxlR"/>
    <property type="match status" value="1"/>
</dbReference>
<dbReference type="PANTHER" id="PTHR33204:SF18">
    <property type="entry name" value="TRANSCRIPTIONAL REGULATORY PROTEIN"/>
    <property type="match status" value="1"/>
</dbReference>
<evidence type="ECO:0000313" key="6">
    <source>
        <dbReference type="Proteomes" id="UP000010445"/>
    </source>
</evidence>
<dbReference type="Gene3D" id="1.10.10.10">
    <property type="entry name" value="Winged helix-like DNA-binding domain superfamily/Winged helix DNA-binding domain"/>
    <property type="match status" value="1"/>
</dbReference>
<evidence type="ECO:0000259" key="4">
    <source>
        <dbReference type="PROSITE" id="PS51118"/>
    </source>
</evidence>
<dbReference type="InterPro" id="IPR036390">
    <property type="entry name" value="WH_DNA-bd_sf"/>
</dbReference>
<evidence type="ECO:0000256" key="1">
    <source>
        <dbReference type="ARBA" id="ARBA00023015"/>
    </source>
</evidence>
<dbReference type="eggNOG" id="COG1733">
    <property type="taxonomic scope" value="Bacteria"/>
</dbReference>
<dbReference type="PANTHER" id="PTHR33204">
    <property type="entry name" value="TRANSCRIPTIONAL REGULATOR, MARR FAMILY"/>
    <property type="match status" value="1"/>
</dbReference>
<dbReference type="PROSITE" id="PS51118">
    <property type="entry name" value="HTH_HXLR"/>
    <property type="match status" value="1"/>
</dbReference>
<reference evidence="5 6" key="1">
    <citation type="submission" date="2012-05" db="EMBL/GenBank/DDBJ databases">
        <authorList>
            <person name="Weinstock G."/>
            <person name="Sodergren E."/>
            <person name="Lobos E.A."/>
            <person name="Fulton L."/>
            <person name="Fulton R."/>
            <person name="Courtney L."/>
            <person name="Fronick C."/>
            <person name="O'Laughlin M."/>
            <person name="Godfrey J."/>
            <person name="Wilson R.M."/>
            <person name="Miner T."/>
            <person name="Farmer C."/>
            <person name="Delehaunty K."/>
            <person name="Cordes M."/>
            <person name="Minx P."/>
            <person name="Tomlinson C."/>
            <person name="Chen J."/>
            <person name="Wollam A."/>
            <person name="Pepin K.H."/>
            <person name="Bhonagiri V."/>
            <person name="Zhang X."/>
            <person name="Suruliraj S."/>
            <person name="Warren W."/>
            <person name="Mitreva M."/>
            <person name="Mardis E.R."/>
            <person name="Wilson R.K."/>
        </authorList>
    </citation>
    <scope>NUCLEOTIDE SEQUENCE [LARGE SCALE GENOMIC DNA]</scope>
    <source>
        <strain evidence="5 6">F0235</strain>
    </source>
</reference>
<dbReference type="EMBL" id="AMEM01000019">
    <property type="protein sequence ID" value="EKX89894.1"/>
    <property type="molecule type" value="Genomic_DNA"/>
</dbReference>
<sequence length="133" mass="14920">MTELRLEEAVARNWDVLKQTCPSRTALTKITSTCTALTLLALGEMRQRFSDLQAAVGGISRKTLSDTLRHLERDGIVARHEMSTMPRRVDYELTPLGRTLLEPLTVLIRWTETHFDDILAARAHYDAQAAGTA</sequence>
<keyword evidence="3" id="KW-0804">Transcription</keyword>
<name>L1MG14_9CORY</name>
<gene>
    <name evidence="5" type="ORF">HMPREF9997_01589</name>
</gene>
<proteinExistence type="predicted"/>
<dbReference type="Proteomes" id="UP000010445">
    <property type="component" value="Unassembled WGS sequence"/>
</dbReference>
<comment type="caution">
    <text evidence="5">The sequence shown here is derived from an EMBL/GenBank/DDBJ whole genome shotgun (WGS) entry which is preliminary data.</text>
</comment>
<evidence type="ECO:0000313" key="5">
    <source>
        <dbReference type="EMBL" id="EKX89894.1"/>
    </source>
</evidence>
<dbReference type="SUPFAM" id="SSF46785">
    <property type="entry name" value="Winged helix' DNA-binding domain"/>
    <property type="match status" value="1"/>
</dbReference>
<dbReference type="RefSeq" id="WP_006063818.1">
    <property type="nucleotide sequence ID" value="NZ_KB290831.1"/>
</dbReference>
<feature type="domain" description="HTH hxlR-type" evidence="4">
    <location>
        <begin position="21"/>
        <end position="119"/>
    </location>
</feature>
<organism evidence="5 6">
    <name type="scientific">Corynebacterium durum F0235</name>
    <dbReference type="NCBI Taxonomy" id="1035195"/>
    <lineage>
        <taxon>Bacteria</taxon>
        <taxon>Bacillati</taxon>
        <taxon>Actinomycetota</taxon>
        <taxon>Actinomycetes</taxon>
        <taxon>Mycobacteriales</taxon>
        <taxon>Corynebacteriaceae</taxon>
        <taxon>Corynebacterium</taxon>
    </lineage>
</organism>
<dbReference type="InterPro" id="IPR002577">
    <property type="entry name" value="HTH_HxlR"/>
</dbReference>
<protein>
    <submittedName>
        <fullName evidence="5">Transcriptional regulator, HxlR family</fullName>
    </submittedName>
</protein>